<accession>A0A392U8Z4</accession>
<dbReference type="Proteomes" id="UP000265520">
    <property type="component" value="Unassembled WGS sequence"/>
</dbReference>
<feature type="non-terminal residue" evidence="1">
    <location>
        <position position="1"/>
    </location>
</feature>
<comment type="caution">
    <text evidence="1">The sequence shown here is derived from an EMBL/GenBank/DDBJ whole genome shotgun (WGS) entry which is preliminary data.</text>
</comment>
<protein>
    <submittedName>
        <fullName evidence="1">Uncharacterized protein</fullName>
    </submittedName>
</protein>
<dbReference type="EMBL" id="LXQA010757842">
    <property type="protein sequence ID" value="MCI69518.1"/>
    <property type="molecule type" value="Genomic_DNA"/>
</dbReference>
<name>A0A392U8Z4_9FABA</name>
<reference evidence="1 2" key="1">
    <citation type="journal article" date="2018" name="Front. Plant Sci.">
        <title>Red Clover (Trifolium pratense) and Zigzag Clover (T. medium) - A Picture of Genomic Similarities and Differences.</title>
        <authorList>
            <person name="Dluhosova J."/>
            <person name="Istvanek J."/>
            <person name="Nedelnik J."/>
            <person name="Repkova J."/>
        </authorList>
    </citation>
    <scope>NUCLEOTIDE SEQUENCE [LARGE SCALE GENOMIC DNA]</scope>
    <source>
        <strain evidence="2">cv. 10/8</strain>
        <tissue evidence="1">Leaf</tissue>
    </source>
</reference>
<sequence>RACACDAIAAAGC</sequence>
<proteinExistence type="predicted"/>
<evidence type="ECO:0000313" key="2">
    <source>
        <dbReference type="Proteomes" id="UP000265520"/>
    </source>
</evidence>
<organism evidence="1 2">
    <name type="scientific">Trifolium medium</name>
    <dbReference type="NCBI Taxonomy" id="97028"/>
    <lineage>
        <taxon>Eukaryota</taxon>
        <taxon>Viridiplantae</taxon>
        <taxon>Streptophyta</taxon>
        <taxon>Embryophyta</taxon>
        <taxon>Tracheophyta</taxon>
        <taxon>Spermatophyta</taxon>
        <taxon>Magnoliopsida</taxon>
        <taxon>eudicotyledons</taxon>
        <taxon>Gunneridae</taxon>
        <taxon>Pentapetalae</taxon>
        <taxon>rosids</taxon>
        <taxon>fabids</taxon>
        <taxon>Fabales</taxon>
        <taxon>Fabaceae</taxon>
        <taxon>Papilionoideae</taxon>
        <taxon>50 kb inversion clade</taxon>
        <taxon>NPAAA clade</taxon>
        <taxon>Hologalegina</taxon>
        <taxon>IRL clade</taxon>
        <taxon>Trifolieae</taxon>
        <taxon>Trifolium</taxon>
    </lineage>
</organism>
<keyword evidence="2" id="KW-1185">Reference proteome</keyword>
<evidence type="ECO:0000313" key="1">
    <source>
        <dbReference type="EMBL" id="MCI69518.1"/>
    </source>
</evidence>